<comment type="caution">
    <text evidence="6">Lacks conserved residue(s) required for the propagation of feature annotation.</text>
</comment>
<dbReference type="GO" id="GO:0009117">
    <property type="term" value="P:nucleotide metabolic process"/>
    <property type="evidence" value="ECO:0007669"/>
    <property type="project" value="UniProtKB-KW"/>
</dbReference>
<comment type="similarity">
    <text evidence="6">Belongs to the Maf family. YhdE subfamily.</text>
</comment>
<dbReference type="PIRSF" id="PIRSF006305">
    <property type="entry name" value="Maf"/>
    <property type="match status" value="1"/>
</dbReference>
<dbReference type="GO" id="GO:0047429">
    <property type="term" value="F:nucleoside triphosphate diphosphatase activity"/>
    <property type="evidence" value="ECO:0007669"/>
    <property type="project" value="UniProtKB-EC"/>
</dbReference>
<keyword evidence="5 6" id="KW-0546">Nucleotide metabolism</keyword>
<dbReference type="InterPro" id="IPR003697">
    <property type="entry name" value="Maf-like"/>
</dbReference>
<name>A0A9E8LV46_9BACI</name>
<comment type="subcellular location">
    <subcellularLocation>
        <location evidence="2 6">Cytoplasm</location>
    </subcellularLocation>
</comment>
<feature type="active site" description="Proton acceptor" evidence="6">
    <location>
        <position position="68"/>
    </location>
</feature>
<evidence type="ECO:0000256" key="3">
    <source>
        <dbReference type="ARBA" id="ARBA00022490"/>
    </source>
</evidence>
<evidence type="ECO:0000313" key="7">
    <source>
        <dbReference type="EMBL" id="WAA10242.1"/>
    </source>
</evidence>
<comment type="catalytic activity">
    <reaction evidence="6">
        <text>UTP + H2O = UMP + diphosphate + H(+)</text>
        <dbReference type="Rhea" id="RHEA:29395"/>
        <dbReference type="ChEBI" id="CHEBI:15377"/>
        <dbReference type="ChEBI" id="CHEBI:15378"/>
        <dbReference type="ChEBI" id="CHEBI:33019"/>
        <dbReference type="ChEBI" id="CHEBI:46398"/>
        <dbReference type="ChEBI" id="CHEBI:57865"/>
        <dbReference type="EC" id="3.6.1.9"/>
    </reaction>
</comment>
<dbReference type="CDD" id="cd00555">
    <property type="entry name" value="Maf"/>
    <property type="match status" value="1"/>
</dbReference>
<feature type="site" description="Important for substrate specificity" evidence="6">
    <location>
        <position position="12"/>
    </location>
</feature>
<organism evidence="7 8">
    <name type="scientific">Fervidibacillus albus</name>
    <dbReference type="NCBI Taxonomy" id="2980026"/>
    <lineage>
        <taxon>Bacteria</taxon>
        <taxon>Bacillati</taxon>
        <taxon>Bacillota</taxon>
        <taxon>Bacilli</taxon>
        <taxon>Bacillales</taxon>
        <taxon>Bacillaceae</taxon>
        <taxon>Fervidibacillus</taxon>
    </lineage>
</organism>
<keyword evidence="3 6" id="KW-0963">Cytoplasm</keyword>
<dbReference type="InterPro" id="IPR029001">
    <property type="entry name" value="ITPase-like_fam"/>
</dbReference>
<evidence type="ECO:0000256" key="6">
    <source>
        <dbReference type="HAMAP-Rule" id="MF_00528"/>
    </source>
</evidence>
<evidence type="ECO:0000256" key="1">
    <source>
        <dbReference type="ARBA" id="ARBA00001968"/>
    </source>
</evidence>
<evidence type="ECO:0000313" key="8">
    <source>
        <dbReference type="Proteomes" id="UP001164718"/>
    </source>
</evidence>
<accession>A0A9E8LV46</accession>
<dbReference type="FunFam" id="3.90.950.10:FF:000005">
    <property type="entry name" value="7-methyl-GTP pyrophosphatase"/>
    <property type="match status" value="1"/>
</dbReference>
<dbReference type="RefSeq" id="WP_275418026.1">
    <property type="nucleotide sequence ID" value="NZ_CP106878.1"/>
</dbReference>
<dbReference type="HAMAP" id="MF_00528">
    <property type="entry name" value="Maf"/>
    <property type="match status" value="1"/>
</dbReference>
<feature type="site" description="Important for substrate specificity" evidence="6">
    <location>
        <position position="151"/>
    </location>
</feature>
<evidence type="ECO:0000256" key="5">
    <source>
        <dbReference type="ARBA" id="ARBA00023080"/>
    </source>
</evidence>
<sequence length="191" mass="21662">MAHLILASSSPRRKELLQYLQQPFDIMNAEVDERISTRSPEEMVKELAWKKANTIAKQYPNSYIIGADTVVSMEDRILGKPKNGREAKNMLSLLSGNTHTVYTGTAILHESRREIFVEKVEVTFWPLSEAEIDLYIQSKEPFDKAGGYGIQGYGSLFVKEIKGDYYSVVGLPIGKVYRALRKMGYPFLNYG</sequence>
<evidence type="ECO:0000256" key="2">
    <source>
        <dbReference type="ARBA" id="ARBA00004496"/>
    </source>
</evidence>
<dbReference type="SUPFAM" id="SSF52972">
    <property type="entry name" value="ITPase-like"/>
    <property type="match status" value="1"/>
</dbReference>
<dbReference type="PANTHER" id="PTHR43213">
    <property type="entry name" value="BIFUNCTIONAL DTTP/UTP PYROPHOSPHATASE/METHYLTRANSFERASE PROTEIN-RELATED"/>
    <property type="match status" value="1"/>
</dbReference>
<comment type="cofactor">
    <cofactor evidence="1 6">
        <name>a divalent metal cation</name>
        <dbReference type="ChEBI" id="CHEBI:60240"/>
    </cofactor>
</comment>
<dbReference type="KEGG" id="faf:OE104_02570"/>
<comment type="catalytic activity">
    <reaction evidence="6">
        <text>dTTP + H2O = dTMP + diphosphate + H(+)</text>
        <dbReference type="Rhea" id="RHEA:28534"/>
        <dbReference type="ChEBI" id="CHEBI:15377"/>
        <dbReference type="ChEBI" id="CHEBI:15378"/>
        <dbReference type="ChEBI" id="CHEBI:33019"/>
        <dbReference type="ChEBI" id="CHEBI:37568"/>
        <dbReference type="ChEBI" id="CHEBI:63528"/>
        <dbReference type="EC" id="3.6.1.9"/>
    </reaction>
</comment>
<dbReference type="AlphaFoldDB" id="A0A9E8LV46"/>
<evidence type="ECO:0000256" key="4">
    <source>
        <dbReference type="ARBA" id="ARBA00022801"/>
    </source>
</evidence>
<protein>
    <recommendedName>
        <fullName evidence="6">dTTP/UTP pyrophosphatase</fullName>
        <shortName evidence="6">dTTPase/UTPase</shortName>
        <ecNumber evidence="6">3.6.1.9</ecNumber>
    </recommendedName>
    <alternativeName>
        <fullName evidence="6">Nucleoside triphosphate pyrophosphatase</fullName>
    </alternativeName>
    <alternativeName>
        <fullName evidence="6">Nucleotide pyrophosphatase</fullName>
        <shortName evidence="6">Nucleotide PPase</shortName>
    </alternativeName>
</protein>
<dbReference type="GO" id="GO:0005737">
    <property type="term" value="C:cytoplasm"/>
    <property type="evidence" value="ECO:0007669"/>
    <property type="project" value="UniProtKB-SubCell"/>
</dbReference>
<dbReference type="EMBL" id="CP106878">
    <property type="protein sequence ID" value="WAA10242.1"/>
    <property type="molecule type" value="Genomic_DNA"/>
</dbReference>
<reference evidence="7" key="1">
    <citation type="submission" date="2022-09" db="EMBL/GenBank/DDBJ databases">
        <title>Complete Genomes of Fervidibacillus albus and Fervidibacillus halotolerans isolated from tidal flat sediments.</title>
        <authorList>
            <person name="Kwon K.K."/>
            <person name="Yang S.-H."/>
            <person name="Park M.J."/>
            <person name="Oh H.-M."/>
        </authorList>
    </citation>
    <scope>NUCLEOTIDE SEQUENCE</scope>
    <source>
        <strain evidence="7">MEBiC13591</strain>
    </source>
</reference>
<dbReference type="PANTHER" id="PTHR43213:SF5">
    <property type="entry name" value="BIFUNCTIONAL DTTP_UTP PYROPHOSPHATASE_METHYLTRANSFERASE PROTEIN-RELATED"/>
    <property type="match status" value="1"/>
</dbReference>
<dbReference type="EC" id="3.6.1.9" evidence="6"/>
<dbReference type="NCBIfam" id="TIGR00172">
    <property type="entry name" value="maf"/>
    <property type="match status" value="1"/>
</dbReference>
<proteinExistence type="inferred from homology"/>
<dbReference type="Gene3D" id="3.90.950.10">
    <property type="match status" value="1"/>
</dbReference>
<feature type="site" description="Important for substrate specificity" evidence="6">
    <location>
        <position position="69"/>
    </location>
</feature>
<comment type="function">
    <text evidence="6">Nucleoside triphosphate pyrophosphatase that hydrolyzes dTTP and UTP. May have a dual role in cell division arrest and in preventing the incorporation of modified nucleotides into cellular nucleic acids.</text>
</comment>
<dbReference type="Proteomes" id="UP001164718">
    <property type="component" value="Chromosome"/>
</dbReference>
<dbReference type="Pfam" id="PF02545">
    <property type="entry name" value="Maf"/>
    <property type="match status" value="1"/>
</dbReference>
<keyword evidence="8" id="KW-1185">Reference proteome</keyword>
<gene>
    <name evidence="7" type="ORF">OE104_02570</name>
</gene>
<keyword evidence="4 6" id="KW-0378">Hydrolase</keyword>